<evidence type="ECO:0000313" key="2">
    <source>
        <dbReference type="EMBL" id="ETI57670.1"/>
    </source>
</evidence>
<feature type="transmembrane region" description="Helical" evidence="1">
    <location>
        <begin position="193"/>
        <end position="213"/>
    </location>
</feature>
<gene>
    <name evidence="2" type="ORF">F443_00055</name>
</gene>
<dbReference type="Proteomes" id="UP000018721">
    <property type="component" value="Unassembled WGS sequence"/>
</dbReference>
<keyword evidence="1" id="KW-0472">Membrane</keyword>
<dbReference type="OrthoDB" id="120491at2759"/>
<feature type="transmembrane region" description="Helical" evidence="1">
    <location>
        <begin position="149"/>
        <end position="173"/>
    </location>
</feature>
<evidence type="ECO:0000313" key="3">
    <source>
        <dbReference type="Proteomes" id="UP000018721"/>
    </source>
</evidence>
<proteinExistence type="predicted"/>
<sequence length="599" mass="66736">MLVVPLQVTQQHGKEENSAVTVQSKADGKRIQSRDDAEHFYELQLAQPLPTFELNKTLVSKLLPSTQHDRLCDIMHRFLNSFLVRLFRVSLLCFGCLLFVPTKYITPGIPFMVTAIVLPPVVFVTFFSLDVLVLLACQYEFWFITALNTLNWVGLGMIFGDIRAISCFGLWLSSQSVVLIDANYRTFQTAVKSIVISGPFLILLVVCCSYNLIADASYPAIEMGILTLQSRQIVVFTASTLSVFVVKKAYTKNYRMRIRLHDRERDPDTAQGLHTIPCVGLHAQLKLSHCGSKRSFGQIQFGASTMRNLLVLAPRSRPVDIVSNLQKLRLSPHDPLTVDARNVVLRGTLLKWMATPYAQSVVYITGIVGLSATAIVWIMILCHQHKSSPDQLKLGISIVAGVCSLAFTFVAFALTQRDLLRLVAWNFDVLFSTFQGTGLALCLLDLLSWSVSSSLAVISCLARQLNIRKHFGLPAIIVMLFVAAGCALELIIGDDSEVFSSRLLWSVRLSDATFDIHTSSLAIQRTITIVGWFPRLLMELATGSPDQLLFIHRQVEFFSPHPTFSDPAPSDIIAMAPTGKTQRKCWRRHVNGDVHTPNT</sequence>
<protein>
    <submittedName>
        <fullName evidence="2">Uncharacterized protein</fullName>
    </submittedName>
</protein>
<organism evidence="2 3">
    <name type="scientific">Phytophthora nicotianae P1569</name>
    <dbReference type="NCBI Taxonomy" id="1317065"/>
    <lineage>
        <taxon>Eukaryota</taxon>
        <taxon>Sar</taxon>
        <taxon>Stramenopiles</taxon>
        <taxon>Oomycota</taxon>
        <taxon>Peronosporomycetes</taxon>
        <taxon>Peronosporales</taxon>
        <taxon>Peronosporaceae</taxon>
        <taxon>Phytophthora</taxon>
    </lineage>
</organism>
<accession>V9G1P0</accession>
<evidence type="ECO:0000256" key="1">
    <source>
        <dbReference type="SAM" id="Phobius"/>
    </source>
</evidence>
<feature type="transmembrane region" description="Helical" evidence="1">
    <location>
        <begin position="86"/>
        <end position="105"/>
    </location>
</feature>
<feature type="transmembrane region" description="Helical" evidence="1">
    <location>
        <begin position="394"/>
        <end position="414"/>
    </location>
</feature>
<keyword evidence="1" id="KW-0812">Transmembrane</keyword>
<comment type="caution">
    <text evidence="2">The sequence shown here is derived from an EMBL/GenBank/DDBJ whole genome shotgun (WGS) entry which is preliminary data.</text>
</comment>
<keyword evidence="1" id="KW-1133">Transmembrane helix</keyword>
<name>V9G1P0_PHYNI</name>
<dbReference type="AlphaFoldDB" id="V9G1P0"/>
<dbReference type="HOGENOM" id="CLU_024360_0_0_1"/>
<reference evidence="2 3" key="1">
    <citation type="submission" date="2013-11" db="EMBL/GenBank/DDBJ databases">
        <title>The Genome Sequence of Phytophthora parasitica P1569.</title>
        <authorList>
            <consortium name="The Broad Institute Genomics Platform"/>
            <person name="Russ C."/>
            <person name="Tyler B."/>
            <person name="Panabieres F."/>
            <person name="Shan W."/>
            <person name="Tripathy S."/>
            <person name="Grunwald N."/>
            <person name="Machado M."/>
            <person name="Johnson C.S."/>
            <person name="Arredondo F."/>
            <person name="Hong C."/>
            <person name="Coffey M."/>
            <person name="Young S.K."/>
            <person name="Zeng Q."/>
            <person name="Gargeya S."/>
            <person name="Fitzgerald M."/>
            <person name="Abouelleil A."/>
            <person name="Alvarado L."/>
            <person name="Chapman S.B."/>
            <person name="Gainer-Dewar J."/>
            <person name="Goldberg J."/>
            <person name="Griggs A."/>
            <person name="Gujja S."/>
            <person name="Hansen M."/>
            <person name="Howarth C."/>
            <person name="Imamovic A."/>
            <person name="Ireland A."/>
            <person name="Larimer J."/>
            <person name="McCowan C."/>
            <person name="Murphy C."/>
            <person name="Pearson M."/>
            <person name="Poon T.W."/>
            <person name="Priest M."/>
            <person name="Roberts A."/>
            <person name="Saif S."/>
            <person name="Shea T."/>
            <person name="Sykes S."/>
            <person name="Wortman J."/>
            <person name="Nusbaum C."/>
            <person name="Birren B."/>
        </authorList>
    </citation>
    <scope>NUCLEOTIDE SEQUENCE [LARGE SCALE GENOMIC DNA]</scope>
    <source>
        <strain evidence="2 3">P1569</strain>
    </source>
</reference>
<dbReference type="eggNOG" id="ENOG502SNV7">
    <property type="taxonomic scope" value="Eukaryota"/>
</dbReference>
<dbReference type="EMBL" id="ANIZ01000013">
    <property type="protein sequence ID" value="ETI57670.1"/>
    <property type="molecule type" value="Genomic_DNA"/>
</dbReference>
<feature type="transmembrane region" description="Helical" evidence="1">
    <location>
        <begin position="471"/>
        <end position="492"/>
    </location>
</feature>
<feature type="transmembrane region" description="Helical" evidence="1">
    <location>
        <begin position="111"/>
        <end position="137"/>
    </location>
</feature>
<feature type="transmembrane region" description="Helical" evidence="1">
    <location>
        <begin position="434"/>
        <end position="459"/>
    </location>
</feature>
<keyword evidence="3" id="KW-1185">Reference proteome</keyword>
<feature type="transmembrane region" description="Helical" evidence="1">
    <location>
        <begin position="361"/>
        <end position="382"/>
    </location>
</feature>
<feature type="transmembrane region" description="Helical" evidence="1">
    <location>
        <begin position="233"/>
        <end position="250"/>
    </location>
</feature>